<feature type="transmembrane region" description="Helical" evidence="9">
    <location>
        <begin position="101"/>
        <end position="120"/>
    </location>
</feature>
<sequence>MQGSSPNPSTAERSSQGSDAARPNRWAHRLPWILIGLFCLGTAATTVRVVKQYQTPGPFDPSKQGYCDFHNGIYFPTSAWLRGVSPYGQTYAAEYPVARSVPFFSPAIFVLHIPWALLPLHVGEVLYFAFSLIVVWWIAALCSRSAKLPAGWQRSTTAAVAAGIVLSRGGHITLFDGYFTLLLVAGTLAAIHFGQRRPWLAAVGLLLASAKPTYILPLGLLLLARGNYRALVYGAALSILFAGVGFGWLAHHQGDGDIAAGMQQLRQQITETQDIHRGQLDESPVHSWTRIDLLAVVAKWTRQDPAEATHLLVMLGLLLPPGAVLWLRQRRGVDDGVAGLTGAIIATAMLVSLYHQSYDALIVVAAVTGIAVARLDAWQSLPSWQRCLLGLLLATPAFNYFSTRMVLSRLPIGETGTHLLTSVNGVALTLALVMLCLLALKPAADQYPSVAPAPGTDTAPPGR</sequence>
<feature type="region of interest" description="Disordered" evidence="8">
    <location>
        <begin position="1"/>
        <end position="22"/>
    </location>
</feature>
<feature type="transmembrane region" description="Helical" evidence="9">
    <location>
        <begin position="389"/>
        <end position="407"/>
    </location>
</feature>
<organism evidence="10 11">
    <name type="scientific">Roseimaritima ulvae</name>
    <dbReference type="NCBI Taxonomy" id="980254"/>
    <lineage>
        <taxon>Bacteria</taxon>
        <taxon>Pseudomonadati</taxon>
        <taxon>Planctomycetota</taxon>
        <taxon>Planctomycetia</taxon>
        <taxon>Pirellulales</taxon>
        <taxon>Pirellulaceae</taxon>
        <taxon>Roseimaritima</taxon>
    </lineage>
</organism>
<evidence type="ECO:0000256" key="2">
    <source>
        <dbReference type="ARBA" id="ARBA00022475"/>
    </source>
</evidence>
<keyword evidence="5 9" id="KW-1133">Transmembrane helix</keyword>
<reference evidence="10 11" key="1">
    <citation type="submission" date="2019-08" db="EMBL/GenBank/DDBJ databases">
        <title>Deep-cultivation of Planctomycetes and their phenomic and genomic characterization uncovers novel biology.</title>
        <authorList>
            <person name="Wiegand S."/>
            <person name="Jogler M."/>
            <person name="Boedeker C."/>
            <person name="Pinto D."/>
            <person name="Vollmers J."/>
            <person name="Rivas-Marin E."/>
            <person name="Kohn T."/>
            <person name="Peeters S.H."/>
            <person name="Heuer A."/>
            <person name="Rast P."/>
            <person name="Oberbeckmann S."/>
            <person name="Bunk B."/>
            <person name="Jeske O."/>
            <person name="Meyerdierks A."/>
            <person name="Storesund J.E."/>
            <person name="Kallscheuer N."/>
            <person name="Luecker S."/>
            <person name="Lage O.M."/>
            <person name="Pohl T."/>
            <person name="Merkel B.J."/>
            <person name="Hornburger P."/>
            <person name="Mueller R.-W."/>
            <person name="Bruemmer F."/>
            <person name="Labrenz M."/>
            <person name="Spormann A.M."/>
            <person name="Op den Camp H."/>
            <person name="Overmann J."/>
            <person name="Amann R."/>
            <person name="Jetten M.S.M."/>
            <person name="Mascher T."/>
            <person name="Medema M.H."/>
            <person name="Devos D.P."/>
            <person name="Kaster A.-K."/>
            <person name="Ovreas L."/>
            <person name="Rohde M."/>
            <person name="Galperin M.Y."/>
            <person name="Jogler C."/>
        </authorList>
    </citation>
    <scope>NUCLEOTIDE SEQUENCE [LARGE SCALE GENOMIC DNA]</scope>
    <source>
        <strain evidence="10 11">UC8</strain>
    </source>
</reference>
<keyword evidence="3" id="KW-0808">Transferase</keyword>
<proteinExistence type="inferred from homology"/>
<comment type="subcellular location">
    <subcellularLocation>
        <location evidence="1">Cell membrane</location>
        <topology evidence="1">Multi-pass membrane protein</topology>
    </subcellularLocation>
</comment>
<evidence type="ECO:0000256" key="4">
    <source>
        <dbReference type="ARBA" id="ARBA00022692"/>
    </source>
</evidence>
<dbReference type="GO" id="GO:0016758">
    <property type="term" value="F:hexosyltransferase activity"/>
    <property type="evidence" value="ECO:0007669"/>
    <property type="project" value="InterPro"/>
</dbReference>
<keyword evidence="6 9" id="KW-0472">Membrane</keyword>
<dbReference type="InterPro" id="IPR018584">
    <property type="entry name" value="GT87"/>
</dbReference>
<protein>
    <recommendedName>
        <fullName evidence="12">Polyprenol-phosphate-mannose-dependent alpha-(1-2)-phosphatidylinositol mannoside mannosyltransferase</fullName>
    </recommendedName>
</protein>
<dbReference type="Pfam" id="PF09594">
    <property type="entry name" value="GT87"/>
    <property type="match status" value="1"/>
</dbReference>
<feature type="transmembrane region" description="Helical" evidence="9">
    <location>
        <begin position="360"/>
        <end position="377"/>
    </location>
</feature>
<evidence type="ECO:0000256" key="3">
    <source>
        <dbReference type="ARBA" id="ARBA00022679"/>
    </source>
</evidence>
<dbReference type="OrthoDB" id="235448at2"/>
<evidence type="ECO:0000256" key="1">
    <source>
        <dbReference type="ARBA" id="ARBA00004651"/>
    </source>
</evidence>
<feature type="transmembrane region" description="Helical" evidence="9">
    <location>
        <begin position="199"/>
        <end position="223"/>
    </location>
</feature>
<feature type="transmembrane region" description="Helical" evidence="9">
    <location>
        <begin position="30"/>
        <end position="50"/>
    </location>
</feature>
<gene>
    <name evidence="10" type="ORF">UC8_25990</name>
</gene>
<evidence type="ECO:0000256" key="8">
    <source>
        <dbReference type="SAM" id="MobiDB-lite"/>
    </source>
</evidence>
<dbReference type="Proteomes" id="UP000325286">
    <property type="component" value="Chromosome"/>
</dbReference>
<feature type="compositionally biased region" description="Polar residues" evidence="8">
    <location>
        <begin position="1"/>
        <end position="18"/>
    </location>
</feature>
<evidence type="ECO:0008006" key="12">
    <source>
        <dbReference type="Google" id="ProtNLM"/>
    </source>
</evidence>
<evidence type="ECO:0000256" key="5">
    <source>
        <dbReference type="ARBA" id="ARBA00022989"/>
    </source>
</evidence>
<keyword evidence="2" id="KW-1003">Cell membrane</keyword>
<feature type="transmembrane region" description="Helical" evidence="9">
    <location>
        <begin position="230"/>
        <end position="250"/>
    </location>
</feature>
<comment type="similarity">
    <text evidence="7">Belongs to the glycosyltransferase 87 family.</text>
</comment>
<evidence type="ECO:0000313" key="10">
    <source>
        <dbReference type="EMBL" id="QEG40584.1"/>
    </source>
</evidence>
<dbReference type="GO" id="GO:0005886">
    <property type="term" value="C:plasma membrane"/>
    <property type="evidence" value="ECO:0007669"/>
    <property type="project" value="UniProtKB-SubCell"/>
</dbReference>
<keyword evidence="11" id="KW-1185">Reference proteome</keyword>
<dbReference type="AlphaFoldDB" id="A0A5B9QNN5"/>
<evidence type="ECO:0000313" key="11">
    <source>
        <dbReference type="Proteomes" id="UP000325286"/>
    </source>
</evidence>
<evidence type="ECO:0000256" key="7">
    <source>
        <dbReference type="ARBA" id="ARBA00024033"/>
    </source>
</evidence>
<name>A0A5B9QNN5_9BACT</name>
<evidence type="ECO:0000256" key="9">
    <source>
        <dbReference type="SAM" id="Phobius"/>
    </source>
</evidence>
<keyword evidence="4 9" id="KW-0812">Transmembrane</keyword>
<accession>A0A5B9QNN5</accession>
<feature type="transmembrane region" description="Helical" evidence="9">
    <location>
        <begin position="126"/>
        <end position="146"/>
    </location>
</feature>
<feature type="transmembrane region" description="Helical" evidence="9">
    <location>
        <begin position="336"/>
        <end position="354"/>
    </location>
</feature>
<feature type="transmembrane region" description="Helical" evidence="9">
    <location>
        <begin position="419"/>
        <end position="440"/>
    </location>
</feature>
<dbReference type="RefSeq" id="WP_084427562.1">
    <property type="nucleotide sequence ID" value="NZ_CP042914.1"/>
</dbReference>
<feature type="transmembrane region" description="Helical" evidence="9">
    <location>
        <begin position="308"/>
        <end position="327"/>
    </location>
</feature>
<dbReference type="KEGG" id="rul:UC8_25990"/>
<dbReference type="EMBL" id="CP042914">
    <property type="protein sequence ID" value="QEG40584.1"/>
    <property type="molecule type" value="Genomic_DNA"/>
</dbReference>
<feature type="transmembrane region" description="Helical" evidence="9">
    <location>
        <begin position="174"/>
        <end position="193"/>
    </location>
</feature>
<evidence type="ECO:0000256" key="6">
    <source>
        <dbReference type="ARBA" id="ARBA00023136"/>
    </source>
</evidence>